<feature type="transmembrane region" description="Helical" evidence="1">
    <location>
        <begin position="59"/>
        <end position="84"/>
    </location>
</feature>
<keyword evidence="1" id="KW-1133">Transmembrane helix</keyword>
<evidence type="ECO:0000313" key="2">
    <source>
        <dbReference type="EMBL" id="RCJ36550.1"/>
    </source>
</evidence>
<dbReference type="EMBL" id="LXQE01000148">
    <property type="protein sequence ID" value="RCJ36550.1"/>
    <property type="molecule type" value="Genomic_DNA"/>
</dbReference>
<reference evidence="2 3" key="1">
    <citation type="submission" date="2016-04" db="EMBL/GenBank/DDBJ databases">
        <authorList>
            <person name="Evans L.H."/>
            <person name="Alamgir A."/>
            <person name="Owens N."/>
            <person name="Weber N.D."/>
            <person name="Virtaneva K."/>
            <person name="Barbian K."/>
            <person name="Babar A."/>
            <person name="Rosenke K."/>
        </authorList>
    </citation>
    <scope>NUCLEOTIDE SEQUENCE [LARGE SCALE GENOMIC DNA]</scope>
    <source>
        <strain evidence="2">NIES-2108</strain>
    </source>
</reference>
<protein>
    <submittedName>
        <fullName evidence="2">Peptidase</fullName>
    </submittedName>
</protein>
<keyword evidence="1" id="KW-0472">Membrane</keyword>
<organism evidence="2 3">
    <name type="scientific">Nostoc punctiforme NIES-2108</name>
    <dbReference type="NCBI Taxonomy" id="1356359"/>
    <lineage>
        <taxon>Bacteria</taxon>
        <taxon>Bacillati</taxon>
        <taxon>Cyanobacteriota</taxon>
        <taxon>Cyanophyceae</taxon>
        <taxon>Nostocales</taxon>
        <taxon>Nostocaceae</taxon>
        <taxon>Nostoc</taxon>
    </lineage>
</organism>
<sequence>MKNTLRKYHRLIATLFCLPLLFTAVTGCFVAIADTWLHQEDLAGFLVTVHTLQIFKLDAIVPVLNGLGLIGLVATGVSMTGLFAKRRQPKRMEERP</sequence>
<accession>A0A367RLE6</accession>
<keyword evidence="1" id="KW-0812">Transmembrane</keyword>
<comment type="caution">
    <text evidence="2">The sequence shown here is derived from an EMBL/GenBank/DDBJ whole genome shotgun (WGS) entry which is preliminary data.</text>
</comment>
<dbReference type="AlphaFoldDB" id="A0A367RLE6"/>
<evidence type="ECO:0000256" key="1">
    <source>
        <dbReference type="SAM" id="Phobius"/>
    </source>
</evidence>
<evidence type="ECO:0000313" key="3">
    <source>
        <dbReference type="Proteomes" id="UP000252085"/>
    </source>
</evidence>
<name>A0A367RLE6_NOSPU</name>
<dbReference type="Proteomes" id="UP000252085">
    <property type="component" value="Unassembled WGS sequence"/>
</dbReference>
<proteinExistence type="predicted"/>
<dbReference type="PROSITE" id="PS51257">
    <property type="entry name" value="PROKAR_LIPOPROTEIN"/>
    <property type="match status" value="1"/>
</dbReference>
<gene>
    <name evidence="2" type="ORF">A6769_15575</name>
</gene>